<protein>
    <recommendedName>
        <fullName evidence="3">Ig-like domain-containing protein</fullName>
    </recommendedName>
</protein>
<dbReference type="InterPro" id="IPR036179">
    <property type="entry name" value="Ig-like_dom_sf"/>
</dbReference>
<proteinExistence type="predicted"/>
<dbReference type="AlphaFoldDB" id="A0A0P7W5X8"/>
<dbReference type="InterPro" id="IPR007110">
    <property type="entry name" value="Ig-like_dom"/>
</dbReference>
<dbReference type="Gene3D" id="2.60.40.10">
    <property type="entry name" value="Immunoglobulins"/>
    <property type="match status" value="2"/>
</dbReference>
<name>A0A0P7W5X8_SCLFO</name>
<dbReference type="EMBL" id="JARO02014848">
    <property type="protein sequence ID" value="KPP58037.1"/>
    <property type="molecule type" value="Genomic_DNA"/>
</dbReference>
<dbReference type="SMART" id="SM00409">
    <property type="entry name" value="IG"/>
    <property type="match status" value="2"/>
</dbReference>
<dbReference type="PANTHER" id="PTHR44663">
    <property type="entry name" value="JUNCTIONAL ADHESION MOLECULE B"/>
    <property type="match status" value="1"/>
</dbReference>
<feature type="domain" description="Ig-like" evidence="3">
    <location>
        <begin position="219"/>
        <end position="319"/>
    </location>
</feature>
<evidence type="ECO:0000256" key="1">
    <source>
        <dbReference type="SAM" id="MobiDB-lite"/>
    </source>
</evidence>
<dbReference type="GO" id="GO:0098636">
    <property type="term" value="C:protein complex involved in cell adhesion"/>
    <property type="evidence" value="ECO:0007669"/>
    <property type="project" value="TreeGrafter"/>
</dbReference>
<dbReference type="PANTHER" id="PTHR44663:SF2">
    <property type="entry name" value="JUNCTIONAL ADHESION MOLECULE B"/>
    <property type="match status" value="1"/>
</dbReference>
<feature type="region of interest" description="Disordered" evidence="1">
    <location>
        <begin position="9"/>
        <end position="34"/>
    </location>
</feature>
<dbReference type="InterPro" id="IPR003599">
    <property type="entry name" value="Ig_sub"/>
</dbReference>
<gene>
    <name evidence="4" type="ORF">Z043_124181</name>
</gene>
<feature type="non-terminal residue" evidence="4">
    <location>
        <position position="399"/>
    </location>
</feature>
<dbReference type="InterPro" id="IPR003598">
    <property type="entry name" value="Ig_sub2"/>
</dbReference>
<keyword evidence="2" id="KW-0812">Transmembrane</keyword>
<dbReference type="SMART" id="SM00408">
    <property type="entry name" value="IGc2"/>
    <property type="match status" value="2"/>
</dbReference>
<organism evidence="4 5">
    <name type="scientific">Scleropages formosus</name>
    <name type="common">Asian bonytongue</name>
    <name type="synonym">Osteoglossum formosum</name>
    <dbReference type="NCBI Taxonomy" id="113540"/>
    <lineage>
        <taxon>Eukaryota</taxon>
        <taxon>Metazoa</taxon>
        <taxon>Chordata</taxon>
        <taxon>Craniata</taxon>
        <taxon>Vertebrata</taxon>
        <taxon>Euteleostomi</taxon>
        <taxon>Actinopterygii</taxon>
        <taxon>Neopterygii</taxon>
        <taxon>Teleostei</taxon>
        <taxon>Osteoglossocephala</taxon>
        <taxon>Osteoglossomorpha</taxon>
        <taxon>Osteoglossiformes</taxon>
        <taxon>Osteoglossidae</taxon>
        <taxon>Scleropages</taxon>
    </lineage>
</organism>
<evidence type="ECO:0000313" key="4">
    <source>
        <dbReference type="EMBL" id="KPP58037.1"/>
    </source>
</evidence>
<dbReference type="InterPro" id="IPR013106">
    <property type="entry name" value="Ig_V-set"/>
</dbReference>
<dbReference type="GO" id="GO:0007159">
    <property type="term" value="P:leukocyte cell-cell adhesion"/>
    <property type="evidence" value="ECO:0007669"/>
    <property type="project" value="TreeGrafter"/>
</dbReference>
<evidence type="ECO:0000256" key="2">
    <source>
        <dbReference type="SAM" id="Phobius"/>
    </source>
</evidence>
<reference evidence="4 5" key="1">
    <citation type="submission" date="2015-08" db="EMBL/GenBank/DDBJ databases">
        <title>The genome of the Asian arowana (Scleropages formosus).</title>
        <authorList>
            <person name="Tan M.H."/>
            <person name="Gan H.M."/>
            <person name="Croft L.J."/>
            <person name="Austin C.M."/>
        </authorList>
    </citation>
    <scope>NUCLEOTIDE SEQUENCE [LARGE SCALE GENOMIC DNA]</scope>
    <source>
        <strain evidence="4">Aro1</strain>
    </source>
</reference>
<evidence type="ECO:0000313" key="5">
    <source>
        <dbReference type="Proteomes" id="UP000034805"/>
    </source>
</evidence>
<evidence type="ECO:0000259" key="3">
    <source>
        <dbReference type="PROSITE" id="PS50835"/>
    </source>
</evidence>
<dbReference type="PROSITE" id="PS50835">
    <property type="entry name" value="IG_LIKE"/>
    <property type="match status" value="2"/>
</dbReference>
<sequence length="399" mass="44103">MFFWTLKRRGNRRQESSGMMAAERDQERDQERSSAAVILPRNRERKALQSTPCSSAAAGGLRISASRWTSALHPTTVSPGPTVQRRSTTMEKVELLICSTFFLLMQSTPTAPVTVTTKQPLVEVHENESAVLSCEFQTQADPTPRIEWKKRTETSVRFIYFRKEFLEDLVGRATIEGATITIQKVTQMDAAVYHCEVSASQDTVSLGETNVTLRVLVPPNTPSCEVPSSALTGTRVTLRCWDRQSVPPATYSWFKDNKLLSVNRASNTTYALDPRAGTLEFNPISRADSGRYHCEASNGVGAPKSCKGNHIHIDDVDVSAVVVGVVLVTLLLALCSLVGCYTYRQGYLSRECRPPWAVGRRRSGKWMQPDASSTKDSHLSMSLPVCLPVCLCPQKAAED</sequence>
<dbReference type="Pfam" id="PF13927">
    <property type="entry name" value="Ig_3"/>
    <property type="match status" value="1"/>
</dbReference>
<dbReference type="GO" id="GO:0009986">
    <property type="term" value="C:cell surface"/>
    <property type="evidence" value="ECO:0007669"/>
    <property type="project" value="TreeGrafter"/>
</dbReference>
<dbReference type="SMART" id="SM00406">
    <property type="entry name" value="IGv"/>
    <property type="match status" value="1"/>
</dbReference>
<comment type="caution">
    <text evidence="4">The sequence shown here is derived from an EMBL/GenBank/DDBJ whole genome shotgun (WGS) entry which is preliminary data.</text>
</comment>
<dbReference type="Proteomes" id="UP000034805">
    <property type="component" value="Unassembled WGS sequence"/>
</dbReference>
<dbReference type="InterPro" id="IPR042625">
    <property type="entry name" value="JAM2"/>
</dbReference>
<dbReference type="GO" id="GO:0070160">
    <property type="term" value="C:tight junction"/>
    <property type="evidence" value="ECO:0007669"/>
    <property type="project" value="TreeGrafter"/>
</dbReference>
<accession>A0A0P7W5X8</accession>
<keyword evidence="2" id="KW-1133">Transmembrane helix</keyword>
<keyword evidence="2" id="KW-0472">Membrane</keyword>
<feature type="compositionally biased region" description="Basic and acidic residues" evidence="1">
    <location>
        <begin position="22"/>
        <end position="32"/>
    </location>
</feature>
<dbReference type="InterPro" id="IPR013783">
    <property type="entry name" value="Ig-like_fold"/>
</dbReference>
<dbReference type="SUPFAM" id="SSF48726">
    <property type="entry name" value="Immunoglobulin"/>
    <property type="match status" value="2"/>
</dbReference>
<feature type="domain" description="Ig-like" evidence="3">
    <location>
        <begin position="112"/>
        <end position="205"/>
    </location>
</feature>
<dbReference type="Pfam" id="PF07686">
    <property type="entry name" value="V-set"/>
    <property type="match status" value="1"/>
</dbReference>
<dbReference type="GO" id="GO:0005886">
    <property type="term" value="C:plasma membrane"/>
    <property type="evidence" value="ECO:0007669"/>
    <property type="project" value="TreeGrafter"/>
</dbReference>
<feature type="transmembrane region" description="Helical" evidence="2">
    <location>
        <begin position="320"/>
        <end position="343"/>
    </location>
</feature>
<dbReference type="STRING" id="113540.ENSSFOP00015024783"/>